<name>A0A0G4FD69_VITBC</name>
<dbReference type="Proteomes" id="UP000041254">
    <property type="component" value="Unassembled WGS sequence"/>
</dbReference>
<proteinExistence type="predicted"/>
<sequence>MAAQEHPVNYLFVGSRGHLPDIVTVSRLRATSRRIRAAFTVAELRNRLANSLSRDGDGINTQRLQLVQFDPSLGMGDLMAAVWIAEEGGRWDETREVLQWASQCRYCTLPVNLTANDIRTHANKTAFRSVARVLAQLMVVGRHIDFGDGSCLRIFRRANGEVRAIKDEPGFELTINPLLPADHLCQRHRLEHDPPVASCIHWDTAREWVSFAGPYTDALVSSLAKDIIFQHFSKTHQTTGTRIRLNRRVGGGRLDGLLTQSPHTPVAGCTTTFSGGGRWRILVLTNTSHDFVAWIGISVWGDGTVMVIVKTTEAPAARVSEDAPFKDRYPVTTQLARVALGRVAPYVFDGQVQQQQDDDDDGAEHPVSYLFVGSRGHLPDIVTVARLRATSRRIRAAFTVAELRNRLADSLSRDGDGINTQRLQLVRFDPSLGMGELMAAVCIAEKGGRWDETGEVLQWASQCRYCTLPLNLTADDINTHANKTAYRSFPRVLAQLMVVGRHIDFGDGSCLRIFRRANGEVRAIKDEPGFQLDVDQPLPAGHLYQQHRQQHDPPVRSGIFYSDVFGRWGSSDLLSTDASLSSFAKDKILNHFCHTQQTNDTSISLNRRVGGGRLAGLLTQSPHTAVAGCSTTISRDGWHGGVQFLVLTNSSHESVTWIAIQDLWDATVMVSVLTTEAPVAGVSGAFKDRFPVTTQLARVALARVAPYVFDGQVQQQQDDDSDDDGEYL</sequence>
<organism evidence="1 2">
    <name type="scientific">Vitrella brassicaformis (strain CCMP3155)</name>
    <dbReference type="NCBI Taxonomy" id="1169540"/>
    <lineage>
        <taxon>Eukaryota</taxon>
        <taxon>Sar</taxon>
        <taxon>Alveolata</taxon>
        <taxon>Colpodellida</taxon>
        <taxon>Vitrellaceae</taxon>
        <taxon>Vitrella</taxon>
    </lineage>
</organism>
<evidence type="ECO:0000313" key="1">
    <source>
        <dbReference type="EMBL" id="CEM11102.1"/>
    </source>
</evidence>
<gene>
    <name evidence="1" type="ORF">Vbra_3067</name>
</gene>
<dbReference type="VEuPathDB" id="CryptoDB:Vbra_3067"/>
<keyword evidence="2" id="KW-1185">Reference proteome</keyword>
<accession>A0A0G4FD69</accession>
<dbReference type="EMBL" id="CDMY01000409">
    <property type="protein sequence ID" value="CEM11102.1"/>
    <property type="molecule type" value="Genomic_DNA"/>
</dbReference>
<reference evidence="1 2" key="1">
    <citation type="submission" date="2014-11" db="EMBL/GenBank/DDBJ databases">
        <authorList>
            <person name="Zhu J."/>
            <person name="Qi W."/>
            <person name="Song R."/>
        </authorList>
    </citation>
    <scope>NUCLEOTIDE SEQUENCE [LARGE SCALE GENOMIC DNA]</scope>
</reference>
<evidence type="ECO:0000313" key="2">
    <source>
        <dbReference type="Proteomes" id="UP000041254"/>
    </source>
</evidence>
<dbReference type="InParanoid" id="A0A0G4FD69"/>
<protein>
    <submittedName>
        <fullName evidence="1">Uncharacterized protein</fullName>
    </submittedName>
</protein>
<dbReference type="AlphaFoldDB" id="A0A0G4FD69"/>